<name>A0A362XB46_9FLAO</name>
<dbReference type="GO" id="GO:0008081">
    <property type="term" value="F:phosphoric diester hydrolase activity"/>
    <property type="evidence" value="ECO:0007669"/>
    <property type="project" value="InterPro"/>
</dbReference>
<dbReference type="InterPro" id="IPR030395">
    <property type="entry name" value="GP_PDE_dom"/>
</dbReference>
<keyword evidence="1" id="KW-1133">Transmembrane helix</keyword>
<dbReference type="EMBL" id="PVEO01000006">
    <property type="protein sequence ID" value="PQV47758.1"/>
    <property type="molecule type" value="Genomic_DNA"/>
</dbReference>
<keyword evidence="1" id="KW-0472">Membrane</keyword>
<sequence>MKKICYIIIIIASTCIIYIALSLSPIFFKNIPNTNPNPEYKIIAHRGASSLAPENTKAAIVKALKLKPHRIEVDVQQTKDSTVVLMHDITLNRTTDGEGLIKEKTYRELSKLDAGSWFSKAFTGEEIPKLETIIQLINGKCELIIEIKKGHDFYPNIEKHILKLIKKYNAEDWIFIHSFDDNVLMTIHELNPNIAIHKLFVGKLKFTPFIVSNTIDRLDLEKYNYIKEYSINYAFANKAVIKHLKSHGKKVNVWTVNNPKTAEALIGLGVDGIITNNPELLHK</sequence>
<dbReference type="PANTHER" id="PTHR46211:SF1">
    <property type="entry name" value="GLYCEROPHOSPHODIESTER PHOSPHODIESTERASE, CYTOPLASMIC"/>
    <property type="match status" value="1"/>
</dbReference>
<proteinExistence type="predicted"/>
<evidence type="ECO:0000313" key="4">
    <source>
        <dbReference type="Proteomes" id="UP000251545"/>
    </source>
</evidence>
<feature type="transmembrane region" description="Helical" evidence="1">
    <location>
        <begin position="7"/>
        <end position="28"/>
    </location>
</feature>
<organism evidence="3 4">
    <name type="scientific">Jejuia pallidilutea</name>
    <dbReference type="NCBI Taxonomy" id="504487"/>
    <lineage>
        <taxon>Bacteria</taxon>
        <taxon>Pseudomonadati</taxon>
        <taxon>Bacteroidota</taxon>
        <taxon>Flavobacteriia</taxon>
        <taxon>Flavobacteriales</taxon>
        <taxon>Flavobacteriaceae</taxon>
        <taxon>Jejuia</taxon>
    </lineage>
</organism>
<comment type="caution">
    <text evidence="3">The sequence shown here is derived from an EMBL/GenBank/DDBJ whole genome shotgun (WGS) entry which is preliminary data.</text>
</comment>
<reference evidence="3 4" key="1">
    <citation type="submission" date="2018-02" db="EMBL/GenBank/DDBJ databases">
        <title>Genomic Encyclopedia of Archaeal and Bacterial Type Strains, Phase II (KMG-II): from individual species to whole genera.</title>
        <authorList>
            <person name="Goeker M."/>
        </authorList>
    </citation>
    <scope>NUCLEOTIDE SEQUENCE [LARGE SCALE GENOMIC DNA]</scope>
    <source>
        <strain evidence="3 4">DSM 21165</strain>
    </source>
</reference>
<feature type="domain" description="GP-PDE" evidence="2">
    <location>
        <begin position="40"/>
        <end position="283"/>
    </location>
</feature>
<dbReference type="RefSeq" id="WP_105473969.1">
    <property type="nucleotide sequence ID" value="NZ_PVEO01000006.1"/>
</dbReference>
<dbReference type="PROSITE" id="PS51704">
    <property type="entry name" value="GP_PDE"/>
    <property type="match status" value="1"/>
</dbReference>
<dbReference type="Gene3D" id="3.20.20.190">
    <property type="entry name" value="Phosphatidylinositol (PI) phosphodiesterase"/>
    <property type="match status" value="1"/>
</dbReference>
<evidence type="ECO:0000313" key="3">
    <source>
        <dbReference type="EMBL" id="PQV47758.1"/>
    </source>
</evidence>
<dbReference type="GO" id="GO:0006629">
    <property type="term" value="P:lipid metabolic process"/>
    <property type="evidence" value="ECO:0007669"/>
    <property type="project" value="InterPro"/>
</dbReference>
<keyword evidence="1" id="KW-0812">Transmembrane</keyword>
<dbReference type="Proteomes" id="UP000251545">
    <property type="component" value="Unassembled WGS sequence"/>
</dbReference>
<evidence type="ECO:0000256" key="1">
    <source>
        <dbReference type="SAM" id="Phobius"/>
    </source>
</evidence>
<dbReference type="InterPro" id="IPR017946">
    <property type="entry name" value="PLC-like_Pdiesterase_TIM-brl"/>
</dbReference>
<dbReference type="SUPFAM" id="SSF51695">
    <property type="entry name" value="PLC-like phosphodiesterases"/>
    <property type="match status" value="1"/>
</dbReference>
<dbReference type="Pfam" id="PF03009">
    <property type="entry name" value="GDPD"/>
    <property type="match status" value="1"/>
</dbReference>
<protein>
    <submittedName>
        <fullName evidence="3">Glycerophosphoryl diester phosphodiesterase</fullName>
    </submittedName>
</protein>
<evidence type="ECO:0000259" key="2">
    <source>
        <dbReference type="PROSITE" id="PS51704"/>
    </source>
</evidence>
<dbReference type="AlphaFoldDB" id="A0A362XB46"/>
<accession>A0A362XB46</accession>
<dbReference type="PANTHER" id="PTHR46211">
    <property type="entry name" value="GLYCEROPHOSPHORYL DIESTER PHOSPHODIESTERASE"/>
    <property type="match status" value="1"/>
</dbReference>
<gene>
    <name evidence="3" type="ORF">CLV33_10677</name>
</gene>